<dbReference type="GO" id="GO:0009424">
    <property type="term" value="C:bacterial-type flagellum hook"/>
    <property type="evidence" value="ECO:0007669"/>
    <property type="project" value="InterPro"/>
</dbReference>
<proteinExistence type="inferred from homology"/>
<dbReference type="NCBIfam" id="TIGR02550">
    <property type="entry name" value="flagell_flgL"/>
    <property type="match status" value="1"/>
</dbReference>
<dbReference type="InterPro" id="IPR001029">
    <property type="entry name" value="Flagellin_N"/>
</dbReference>
<dbReference type="InterPro" id="IPR001492">
    <property type="entry name" value="Flagellin"/>
</dbReference>
<feature type="domain" description="Flagellin C-terminal" evidence="5">
    <location>
        <begin position="249"/>
        <end position="319"/>
    </location>
</feature>
<protein>
    <recommendedName>
        <fullName evidence="8">Flagellar hook-associated protein 3</fullName>
    </recommendedName>
</protein>
<dbReference type="eggNOG" id="COG1344">
    <property type="taxonomic scope" value="Bacteria"/>
</dbReference>
<dbReference type="STRING" id="138119.DSY3027"/>
<dbReference type="GO" id="GO:0071973">
    <property type="term" value="P:bacterial-type flagellum-dependent cell motility"/>
    <property type="evidence" value="ECO:0007669"/>
    <property type="project" value="InterPro"/>
</dbReference>
<name>Q24T26_DESHY</name>
<dbReference type="InterPro" id="IPR013384">
    <property type="entry name" value="Flagell_FlgL"/>
</dbReference>
<dbReference type="RefSeq" id="WP_011460796.1">
    <property type="nucleotide sequence ID" value="NC_007907.1"/>
</dbReference>
<dbReference type="HOGENOM" id="CLU_024437_2_1_9"/>
<feature type="domain" description="Flagellin N-terminal" evidence="4">
    <location>
        <begin position="3"/>
        <end position="139"/>
    </location>
</feature>
<organism evidence="6 7">
    <name type="scientific">Desulfitobacterium hafniense (strain Y51)</name>
    <dbReference type="NCBI Taxonomy" id="138119"/>
    <lineage>
        <taxon>Bacteria</taxon>
        <taxon>Bacillati</taxon>
        <taxon>Bacillota</taxon>
        <taxon>Clostridia</taxon>
        <taxon>Eubacteriales</taxon>
        <taxon>Desulfitobacteriaceae</taxon>
        <taxon>Desulfitobacterium</taxon>
    </lineage>
</organism>
<dbReference type="Pfam" id="PF00669">
    <property type="entry name" value="Flagellin_N"/>
    <property type="match status" value="1"/>
</dbReference>
<evidence type="ECO:0008006" key="8">
    <source>
        <dbReference type="Google" id="ProtNLM"/>
    </source>
</evidence>
<dbReference type="Pfam" id="PF00700">
    <property type="entry name" value="Flagellin_C"/>
    <property type="match status" value="1"/>
</dbReference>
<dbReference type="Gene3D" id="1.20.1330.10">
    <property type="entry name" value="f41 fragment of flagellin, N-terminal domain"/>
    <property type="match status" value="1"/>
</dbReference>
<dbReference type="KEGG" id="dsy:DSY3027"/>
<dbReference type="GO" id="GO:0005198">
    <property type="term" value="F:structural molecule activity"/>
    <property type="evidence" value="ECO:0007669"/>
    <property type="project" value="InterPro"/>
</dbReference>
<comment type="similarity">
    <text evidence="2">Belongs to the bacterial flagellin family.</text>
</comment>
<dbReference type="Proteomes" id="UP000001946">
    <property type="component" value="Chromosome"/>
</dbReference>
<dbReference type="EMBL" id="AP008230">
    <property type="protein sequence ID" value="BAE84816.1"/>
    <property type="molecule type" value="Genomic_DNA"/>
</dbReference>
<comment type="subcellular location">
    <subcellularLocation>
        <location evidence="1">Bacterial flagellum</location>
    </subcellularLocation>
</comment>
<dbReference type="AlphaFoldDB" id="Q24T26"/>
<keyword evidence="3" id="KW-0975">Bacterial flagellum</keyword>
<gene>
    <name evidence="6" type="ordered locus">DSY3027</name>
</gene>
<keyword evidence="7" id="KW-1185">Reference proteome</keyword>
<evidence type="ECO:0000313" key="7">
    <source>
        <dbReference type="Proteomes" id="UP000001946"/>
    </source>
</evidence>
<evidence type="ECO:0000259" key="5">
    <source>
        <dbReference type="Pfam" id="PF00700"/>
    </source>
</evidence>
<accession>Q24T26</accession>
<dbReference type="InterPro" id="IPR046358">
    <property type="entry name" value="Flagellin_C"/>
</dbReference>
<reference evidence="6 7" key="1">
    <citation type="journal article" date="2006" name="J. Bacteriol.">
        <title>Complete genome sequence of the dehalorespiring bacterium Desulfitobacterium hafniense Y51 and comparison with Dehalococcoides ethenogenes 195.</title>
        <authorList>
            <person name="Nonaka H."/>
            <person name="Keresztes G."/>
            <person name="Shinoda Y."/>
            <person name="Ikenaga Y."/>
            <person name="Abe M."/>
            <person name="Naito K."/>
            <person name="Inatomi K."/>
            <person name="Furukawa K."/>
            <person name="Inui M."/>
            <person name="Yukawa H."/>
        </authorList>
    </citation>
    <scope>NUCLEOTIDE SEQUENCE [LARGE SCALE GENOMIC DNA]</scope>
    <source>
        <strain evidence="6 7">Y51</strain>
    </source>
</reference>
<dbReference type="SUPFAM" id="SSF64518">
    <property type="entry name" value="Phase 1 flagellin"/>
    <property type="match status" value="1"/>
</dbReference>
<evidence type="ECO:0000256" key="3">
    <source>
        <dbReference type="ARBA" id="ARBA00023143"/>
    </source>
</evidence>
<evidence type="ECO:0000313" key="6">
    <source>
        <dbReference type="EMBL" id="BAE84816.1"/>
    </source>
</evidence>
<evidence type="ECO:0000256" key="2">
    <source>
        <dbReference type="ARBA" id="ARBA00005709"/>
    </source>
</evidence>
<sequence>MRISNNMLSRNLLLNLWAAQGRIDKLQNQLSTGQKINRPSDDPVGTENSLRFKSNISYLNQLKANAKEGIAYMDTTDDTMGEMTSMIQRAKELAIRAMNTSTVNDEDRKKIAIEIDQIREHVIELANTKVGSKYIFGGTANVEPFPKGATEWQGSDDTKKFQVGGDLSIEVSVNGHDLFGAGWEYAEVTIPAPTDPPTYEYKKGSGSGIAMFDTLAQLSKALNESNINGVDDGTGTEEDGVQVLLSKLELQADHISDVRAQLGARQNRMDSVYTQLDSTSANLGDSLSTVLYADIAETLVNFKTQDSIYQAALSVGTKIIQPSLADFLR</sequence>
<evidence type="ECO:0000256" key="1">
    <source>
        <dbReference type="ARBA" id="ARBA00004365"/>
    </source>
</evidence>
<dbReference type="PANTHER" id="PTHR42792:SF1">
    <property type="entry name" value="FLAGELLAR HOOK-ASSOCIATED PROTEIN 3"/>
    <property type="match status" value="1"/>
</dbReference>
<evidence type="ECO:0000259" key="4">
    <source>
        <dbReference type="Pfam" id="PF00669"/>
    </source>
</evidence>
<dbReference type="PANTHER" id="PTHR42792">
    <property type="entry name" value="FLAGELLIN"/>
    <property type="match status" value="1"/>
</dbReference>